<evidence type="ECO:0000313" key="2">
    <source>
        <dbReference type="Proteomes" id="UP000006073"/>
    </source>
</evidence>
<sequence length="43" mass="4949">MLNHYTKGLLTKSIPTQVRVDFFVLKKKLSLQEVSPAETFKVL</sequence>
<dbReference type="EMBL" id="ALWO02000002">
    <property type="protein sequence ID" value="EPA00556.1"/>
    <property type="molecule type" value="Genomic_DNA"/>
</dbReference>
<organism evidence="1 2">
    <name type="scientific">Indibacter alkaliphilus (strain CCUG 57479 / KCTC 22604 / LW1)</name>
    <dbReference type="NCBI Taxonomy" id="1189612"/>
    <lineage>
        <taxon>Bacteria</taxon>
        <taxon>Pseudomonadati</taxon>
        <taxon>Bacteroidota</taxon>
        <taxon>Cytophagia</taxon>
        <taxon>Cytophagales</taxon>
        <taxon>Cyclobacteriaceae</taxon>
    </lineage>
</organism>
<dbReference type="AlphaFoldDB" id="S2DTJ9"/>
<dbReference type="Proteomes" id="UP000006073">
    <property type="component" value="Unassembled WGS sequence"/>
</dbReference>
<protein>
    <submittedName>
        <fullName evidence="1">Uncharacterized protein</fullName>
    </submittedName>
</protein>
<gene>
    <name evidence="1" type="ORF">A33Q_0029</name>
</gene>
<reference evidence="1 2" key="1">
    <citation type="journal article" date="2013" name="Genome Announc.">
        <title>Draft Genome Sequence of Indibacter alkaliphilus Strain LW1T, Isolated from Lonar Lake, a Haloalkaline Lake in the Buldana District of Maharashtra, India.</title>
        <authorList>
            <person name="Singh A."/>
            <person name="Kumar Jangir P."/>
            <person name="Sharma R."/>
            <person name="Singh A."/>
            <person name="Kumar Pinnaka A."/>
            <person name="Shivaji S."/>
        </authorList>
    </citation>
    <scope>NUCLEOTIDE SEQUENCE [LARGE SCALE GENOMIC DNA]</scope>
    <source>
        <strain evidence="2">CCUG 57479 / KCTC 22604 / LW1</strain>
    </source>
</reference>
<dbReference type="STRING" id="1189612.A33Q_0029"/>
<evidence type="ECO:0000313" key="1">
    <source>
        <dbReference type="EMBL" id="EPA00556.1"/>
    </source>
</evidence>
<comment type="caution">
    <text evidence="1">The sequence shown here is derived from an EMBL/GenBank/DDBJ whole genome shotgun (WGS) entry which is preliminary data.</text>
</comment>
<proteinExistence type="predicted"/>
<accession>S2DTJ9</accession>
<name>S2DTJ9_INDAL</name>
<keyword evidence="2" id="KW-1185">Reference proteome</keyword>